<dbReference type="STRING" id="71717.A0A4Y7SKC9"/>
<sequence length="199" mass="22578">MEIQVIIEDDGFWKAIKSIRNILQPLAVASNILQAPTTHMYHVLLTLGNLYQIFKTATGIPAEIAQGAIKSLERRWKDNADQELFILSIILNPYIHNRCFNSTANRNLTPAGLYKMAECACSRILKEDVGPGFFTAFMDYLHKHNNYSAQWMSLDSWKEEAAKMGKEPDIIRIWESIMPANSAGCECLFSKLGLVHMKK</sequence>
<dbReference type="SUPFAM" id="SSF53098">
    <property type="entry name" value="Ribonuclease H-like"/>
    <property type="match status" value="1"/>
</dbReference>
<dbReference type="Proteomes" id="UP000298030">
    <property type="component" value="Unassembled WGS sequence"/>
</dbReference>
<evidence type="ECO:0000313" key="1">
    <source>
        <dbReference type="EMBL" id="TEB22221.1"/>
    </source>
</evidence>
<reference evidence="1 2" key="1">
    <citation type="journal article" date="2019" name="Nat. Ecol. Evol.">
        <title>Megaphylogeny resolves global patterns of mushroom evolution.</title>
        <authorList>
            <person name="Varga T."/>
            <person name="Krizsan K."/>
            <person name="Foldi C."/>
            <person name="Dima B."/>
            <person name="Sanchez-Garcia M."/>
            <person name="Sanchez-Ramirez S."/>
            <person name="Szollosi G.J."/>
            <person name="Szarkandi J.G."/>
            <person name="Papp V."/>
            <person name="Albert L."/>
            <person name="Andreopoulos W."/>
            <person name="Angelini C."/>
            <person name="Antonin V."/>
            <person name="Barry K.W."/>
            <person name="Bougher N.L."/>
            <person name="Buchanan P."/>
            <person name="Buyck B."/>
            <person name="Bense V."/>
            <person name="Catcheside P."/>
            <person name="Chovatia M."/>
            <person name="Cooper J."/>
            <person name="Damon W."/>
            <person name="Desjardin D."/>
            <person name="Finy P."/>
            <person name="Geml J."/>
            <person name="Haridas S."/>
            <person name="Hughes K."/>
            <person name="Justo A."/>
            <person name="Karasinski D."/>
            <person name="Kautmanova I."/>
            <person name="Kiss B."/>
            <person name="Kocsube S."/>
            <person name="Kotiranta H."/>
            <person name="LaButti K.M."/>
            <person name="Lechner B.E."/>
            <person name="Liimatainen K."/>
            <person name="Lipzen A."/>
            <person name="Lukacs Z."/>
            <person name="Mihaltcheva S."/>
            <person name="Morgado L.N."/>
            <person name="Niskanen T."/>
            <person name="Noordeloos M.E."/>
            <person name="Ohm R.A."/>
            <person name="Ortiz-Santana B."/>
            <person name="Ovrebo C."/>
            <person name="Racz N."/>
            <person name="Riley R."/>
            <person name="Savchenko A."/>
            <person name="Shiryaev A."/>
            <person name="Soop K."/>
            <person name="Spirin V."/>
            <person name="Szebenyi C."/>
            <person name="Tomsovsky M."/>
            <person name="Tulloss R.E."/>
            <person name="Uehling J."/>
            <person name="Grigoriev I.V."/>
            <person name="Vagvolgyi C."/>
            <person name="Papp T."/>
            <person name="Martin F.M."/>
            <person name="Miettinen O."/>
            <person name="Hibbett D.S."/>
            <person name="Nagy L.G."/>
        </authorList>
    </citation>
    <scope>NUCLEOTIDE SEQUENCE [LARGE SCALE GENOMIC DNA]</scope>
    <source>
        <strain evidence="1 2">FP101781</strain>
    </source>
</reference>
<accession>A0A4Y7SKC9</accession>
<dbReference type="AlphaFoldDB" id="A0A4Y7SKC9"/>
<proteinExistence type="predicted"/>
<comment type="caution">
    <text evidence="1">The sequence shown here is derived from an EMBL/GenBank/DDBJ whole genome shotgun (WGS) entry which is preliminary data.</text>
</comment>
<evidence type="ECO:0000313" key="2">
    <source>
        <dbReference type="Proteomes" id="UP000298030"/>
    </source>
</evidence>
<dbReference type="OrthoDB" id="2423954at2759"/>
<gene>
    <name evidence="1" type="ORF">FA13DRAFT_1799091</name>
</gene>
<dbReference type="InterPro" id="IPR012337">
    <property type="entry name" value="RNaseH-like_sf"/>
</dbReference>
<evidence type="ECO:0008006" key="3">
    <source>
        <dbReference type="Google" id="ProtNLM"/>
    </source>
</evidence>
<organism evidence="1 2">
    <name type="scientific">Coprinellus micaceus</name>
    <name type="common">Glistening ink-cap mushroom</name>
    <name type="synonym">Coprinus micaceus</name>
    <dbReference type="NCBI Taxonomy" id="71717"/>
    <lineage>
        <taxon>Eukaryota</taxon>
        <taxon>Fungi</taxon>
        <taxon>Dikarya</taxon>
        <taxon>Basidiomycota</taxon>
        <taxon>Agaricomycotina</taxon>
        <taxon>Agaricomycetes</taxon>
        <taxon>Agaricomycetidae</taxon>
        <taxon>Agaricales</taxon>
        <taxon>Agaricineae</taxon>
        <taxon>Psathyrellaceae</taxon>
        <taxon>Coprinellus</taxon>
    </lineage>
</organism>
<protein>
    <recommendedName>
        <fullName evidence="3">HAT C-terminal dimerisation domain-containing protein</fullName>
    </recommendedName>
</protein>
<dbReference type="EMBL" id="QPFP01000095">
    <property type="protein sequence ID" value="TEB22221.1"/>
    <property type="molecule type" value="Genomic_DNA"/>
</dbReference>
<keyword evidence="2" id="KW-1185">Reference proteome</keyword>
<name>A0A4Y7SKC9_COPMI</name>